<protein>
    <submittedName>
        <fullName evidence="1">Uncharacterized protein</fullName>
    </submittedName>
</protein>
<reference evidence="1 2" key="1">
    <citation type="submission" date="2021-06" db="EMBL/GenBank/DDBJ databases">
        <authorList>
            <person name="Palmer J.M."/>
        </authorList>
    </citation>
    <scope>NUCLEOTIDE SEQUENCE [LARGE SCALE GENOMIC DNA]</scope>
    <source>
        <strain evidence="1 2">AS_MEX2019</strain>
        <tissue evidence="1">Muscle</tissue>
    </source>
</reference>
<dbReference type="EMBL" id="JAHRIP010019018">
    <property type="protein sequence ID" value="MEQ2286664.1"/>
    <property type="molecule type" value="Genomic_DNA"/>
</dbReference>
<dbReference type="Proteomes" id="UP001469553">
    <property type="component" value="Unassembled WGS sequence"/>
</dbReference>
<comment type="caution">
    <text evidence="1">The sequence shown here is derived from an EMBL/GenBank/DDBJ whole genome shotgun (WGS) entry which is preliminary data.</text>
</comment>
<proteinExistence type="predicted"/>
<evidence type="ECO:0000313" key="1">
    <source>
        <dbReference type="EMBL" id="MEQ2286664.1"/>
    </source>
</evidence>
<gene>
    <name evidence="1" type="ORF">AMECASPLE_004792</name>
</gene>
<name>A0ABV0XYS2_9TELE</name>
<sequence>MGQLVVSRQKEIKLSSNIGSCWHGDSSCQGGTASRHISEVTGPARQPTVKISVYTHPGPGRGSSAWQQGHTHPDYRPPPTLAWDNISEREINWATAAVSFKAYRFRKLQQNGTPSGNEWTRWRKIQTRRPTTRADALIPSRRIFVPVLINPDPVLCWVRISTQSYVASPRTIGAVNRSTVGPASAPDWLLLWFPPAGDKQGPGNDAAQP</sequence>
<organism evidence="1 2">
    <name type="scientific">Ameca splendens</name>
    <dbReference type="NCBI Taxonomy" id="208324"/>
    <lineage>
        <taxon>Eukaryota</taxon>
        <taxon>Metazoa</taxon>
        <taxon>Chordata</taxon>
        <taxon>Craniata</taxon>
        <taxon>Vertebrata</taxon>
        <taxon>Euteleostomi</taxon>
        <taxon>Actinopterygii</taxon>
        <taxon>Neopterygii</taxon>
        <taxon>Teleostei</taxon>
        <taxon>Neoteleostei</taxon>
        <taxon>Acanthomorphata</taxon>
        <taxon>Ovalentaria</taxon>
        <taxon>Atherinomorphae</taxon>
        <taxon>Cyprinodontiformes</taxon>
        <taxon>Goodeidae</taxon>
        <taxon>Ameca</taxon>
    </lineage>
</organism>
<accession>A0ABV0XYS2</accession>
<evidence type="ECO:0000313" key="2">
    <source>
        <dbReference type="Proteomes" id="UP001469553"/>
    </source>
</evidence>
<keyword evidence="2" id="KW-1185">Reference proteome</keyword>